<evidence type="ECO:0008006" key="4">
    <source>
        <dbReference type="Google" id="ProtNLM"/>
    </source>
</evidence>
<gene>
    <name evidence="2" type="ORF">FSB75_02520</name>
</gene>
<feature type="signal peptide" evidence="1">
    <location>
        <begin position="1"/>
        <end position="18"/>
    </location>
</feature>
<dbReference type="EMBL" id="CP042433">
    <property type="protein sequence ID" value="QEC54821.1"/>
    <property type="molecule type" value="Genomic_DNA"/>
</dbReference>
<feature type="chain" id="PRO_5023014305" description="TraB/GumN family protein" evidence="1">
    <location>
        <begin position="19"/>
        <end position="273"/>
    </location>
</feature>
<dbReference type="Proteomes" id="UP000321204">
    <property type="component" value="Chromosome"/>
</dbReference>
<dbReference type="AlphaFoldDB" id="A0A5B8UDQ8"/>
<reference evidence="2 3" key="1">
    <citation type="journal article" date="2015" name="Int. J. Syst. Evol. Microbiol.">
        <title>Flavisolibacter ginsenosidimutans sp. nov., with ginsenoside-converting activity isolated from soil used for cultivating ginseng.</title>
        <authorList>
            <person name="Zhao Y."/>
            <person name="Liu Q."/>
            <person name="Kang M.S."/>
            <person name="Jin F."/>
            <person name="Yu H."/>
            <person name="Im W.T."/>
        </authorList>
    </citation>
    <scope>NUCLEOTIDE SEQUENCE [LARGE SCALE GENOMIC DNA]</scope>
    <source>
        <strain evidence="2 3">Gsoil 636</strain>
    </source>
</reference>
<dbReference type="Pfam" id="PF18950">
    <property type="entry name" value="DUF5694"/>
    <property type="match status" value="1"/>
</dbReference>
<accession>A0A5B8UDQ8</accession>
<evidence type="ECO:0000313" key="2">
    <source>
        <dbReference type="EMBL" id="QEC54821.1"/>
    </source>
</evidence>
<dbReference type="KEGG" id="fgg:FSB75_02520"/>
<dbReference type="InterPro" id="IPR043749">
    <property type="entry name" value="DUF5694"/>
</dbReference>
<keyword evidence="1" id="KW-0732">Signal</keyword>
<keyword evidence="3" id="KW-1185">Reference proteome</keyword>
<organism evidence="2 3">
    <name type="scientific">Flavisolibacter ginsenosidimutans</name>
    <dbReference type="NCBI Taxonomy" id="661481"/>
    <lineage>
        <taxon>Bacteria</taxon>
        <taxon>Pseudomonadati</taxon>
        <taxon>Bacteroidota</taxon>
        <taxon>Chitinophagia</taxon>
        <taxon>Chitinophagales</taxon>
        <taxon>Chitinophagaceae</taxon>
        <taxon>Flavisolibacter</taxon>
    </lineage>
</organism>
<proteinExistence type="predicted"/>
<protein>
    <recommendedName>
        <fullName evidence="4">TraB/GumN family protein</fullName>
    </recommendedName>
</protein>
<evidence type="ECO:0000313" key="3">
    <source>
        <dbReference type="Proteomes" id="UP000321204"/>
    </source>
</evidence>
<name>A0A5B8UDQ8_9BACT</name>
<evidence type="ECO:0000256" key="1">
    <source>
        <dbReference type="SAM" id="SignalP"/>
    </source>
</evidence>
<dbReference type="RefSeq" id="WP_146782275.1">
    <property type="nucleotide sequence ID" value="NZ_BAABIO010000006.1"/>
</dbReference>
<sequence length="273" mass="31726">MKIILSILLPLFSLAVTAQSKKPQVMTLGMFHFNFPNLDVKQISKKDQIDVLEPTYQNEIEDIVGKISRFKPTVIVIERRPSEQRATDSTFGQYLRGNYALKRNEEEQIGFRLAKRLGLNKLYCVDEWGNFNNRINDIVYGKDSIEAKKFESYFESNPDAAKRFAREPVFKTKGILAELKQANDEANIKKSLGNYLTGLFKYESQEHDFTGVDFETGRWFSRNLKIFRNIQRIETKPSDRILVIFGAGHMNLLNYFFDCSPEYTRVTTNDFLK</sequence>
<dbReference type="OrthoDB" id="7055505at2"/>